<dbReference type="GO" id="GO:0007155">
    <property type="term" value="P:cell adhesion"/>
    <property type="evidence" value="ECO:0007669"/>
    <property type="project" value="InterPro"/>
</dbReference>
<reference evidence="5" key="2">
    <citation type="submission" date="2020-02" db="EMBL/GenBank/DDBJ databases">
        <authorList>
            <consortium name="NCBI Pathogen Detection Project"/>
        </authorList>
    </citation>
    <scope>NUCLEOTIDE SEQUENCE</scope>
    <source>
        <strain evidence="5">MA.MC_08-0123</strain>
        <strain evidence="4">MA.MC_08-0298</strain>
    </source>
</reference>
<sequence>MKKTLIALAVAASAAVSGSAMAWTASGTGGSVDLGGTLTPDNNVQSPWEVKVGVGADDLNGRITKGDTKVEVIVSKNVPVLNIRNINPAGFMGGTGKNNIVNINFKGLDLNGFSNNKSKITVDINDGQNRKIGRAEIPFYGMAVLGAAYSSQSKAGENKTMYTSDSSSAFYGGLPKSYSLLSGPDTMNLLASFDSEATTNLSFSNAWTSTAVNEKFSNSGMKYWAAYGSGIKAGDVIKISLDAPADTDAITWKASLPVTVTYM</sequence>
<proteinExistence type="inferred from homology"/>
<name>A0A763MV91_SALER</name>
<dbReference type="EMBL" id="DAAYJB010000009">
    <property type="protein sequence ID" value="HAG4414663.1"/>
    <property type="molecule type" value="Genomic_DNA"/>
</dbReference>
<organism evidence="5">
    <name type="scientific">Salmonella enterica</name>
    <name type="common">Salmonella choleraesuis</name>
    <dbReference type="NCBI Taxonomy" id="28901"/>
    <lineage>
        <taxon>Bacteria</taxon>
        <taxon>Pseudomonadati</taxon>
        <taxon>Pseudomonadota</taxon>
        <taxon>Gammaproteobacteria</taxon>
        <taxon>Enterobacterales</taxon>
        <taxon>Enterobacteriaceae</taxon>
        <taxon>Salmonella</taxon>
    </lineage>
</organism>
<dbReference type="EMBL" id="DAAYJC010000009">
    <property type="protein sequence ID" value="HAG4423392.1"/>
    <property type="molecule type" value="Genomic_DNA"/>
</dbReference>
<dbReference type="GO" id="GO:0009289">
    <property type="term" value="C:pilus"/>
    <property type="evidence" value="ECO:0007669"/>
    <property type="project" value="InterPro"/>
</dbReference>
<keyword evidence="1 3" id="KW-0732">Signal</keyword>
<accession>A0A763MV91</accession>
<evidence type="ECO:0008006" key="6">
    <source>
        <dbReference type="Google" id="ProtNLM"/>
    </source>
</evidence>
<reference evidence="5" key="1">
    <citation type="journal article" date="2018" name="Genome Biol.">
        <title>SKESA: strategic k-mer extension for scrupulous assemblies.</title>
        <authorList>
            <person name="Souvorov A."/>
            <person name="Agarwala R."/>
            <person name="Lipman D.J."/>
        </authorList>
    </citation>
    <scope>NUCLEOTIDE SEQUENCE</scope>
    <source>
        <strain evidence="5">MA.MC_08-0123</strain>
        <strain evidence="4">MA.MC_08-0298</strain>
    </source>
</reference>
<gene>
    <name evidence="5" type="ORF">G8431_003536</name>
    <name evidence="4" type="ORF">G8505_003617</name>
</gene>
<evidence type="ECO:0000256" key="2">
    <source>
        <dbReference type="ARBA" id="ARBA00049989"/>
    </source>
</evidence>
<comment type="caution">
    <text evidence="5">The sequence shown here is derived from an EMBL/GenBank/DDBJ whole genome shotgun (WGS) entry which is preliminary data.</text>
</comment>
<feature type="signal peptide" evidence="3">
    <location>
        <begin position="1"/>
        <end position="22"/>
    </location>
</feature>
<evidence type="ECO:0000256" key="3">
    <source>
        <dbReference type="SAM" id="SignalP"/>
    </source>
</evidence>
<evidence type="ECO:0000313" key="5">
    <source>
        <dbReference type="EMBL" id="HAG4423392.1"/>
    </source>
</evidence>
<feature type="chain" id="PRO_5036198758" description="Fimbrial protein" evidence="3">
    <location>
        <begin position="23"/>
        <end position="263"/>
    </location>
</feature>
<evidence type="ECO:0000256" key="1">
    <source>
        <dbReference type="ARBA" id="ARBA00022729"/>
    </source>
</evidence>
<evidence type="ECO:0000313" key="4">
    <source>
        <dbReference type="EMBL" id="HAG4414663.1"/>
    </source>
</evidence>
<comment type="similarity">
    <text evidence="2">Belongs to the fimbrial K88 protein family.</text>
</comment>
<dbReference type="InterPro" id="IPR003467">
    <property type="entry name" value="Fimbrial_K88_FaeH"/>
</dbReference>
<protein>
    <recommendedName>
        <fullName evidence="6">Fimbrial protein</fullName>
    </recommendedName>
</protein>
<dbReference type="AlphaFoldDB" id="A0A763MV91"/>
<dbReference type="Pfam" id="PF02432">
    <property type="entry name" value="Fimbrial_K88"/>
    <property type="match status" value="1"/>
</dbReference>